<name>A0ABT2ES73_9BACT</name>
<accession>A0ABT2ES73</accession>
<dbReference type="EMBL" id="JANUCP010000004">
    <property type="protein sequence ID" value="MCS3919750.1"/>
    <property type="molecule type" value="Genomic_DNA"/>
</dbReference>
<sequence length="87" mass="9885">MAGKTVTIVLDDELDAALEEICLEQGRTKSDLIVELPRKFVEDERLRLDLNSSELTELYQALVNEDVALAEEGMADYHRMLKETDES</sequence>
<evidence type="ECO:0000259" key="1">
    <source>
        <dbReference type="Pfam" id="PF01402"/>
    </source>
</evidence>
<gene>
    <name evidence="2" type="ORF">M2350_002167</name>
</gene>
<dbReference type="Pfam" id="PF01402">
    <property type="entry name" value="RHH_1"/>
    <property type="match status" value="1"/>
</dbReference>
<reference evidence="2 3" key="1">
    <citation type="submission" date="2022-08" db="EMBL/GenBank/DDBJ databases">
        <title>Bacterial and archaeal communities from various locations to study Microbial Dark Matter (Phase II).</title>
        <authorList>
            <person name="Stepanauskas R."/>
        </authorList>
    </citation>
    <scope>NUCLEOTIDE SEQUENCE [LARGE SCALE GENOMIC DNA]</scope>
    <source>
        <strain evidence="2 3">PD1</strain>
    </source>
</reference>
<dbReference type="Proteomes" id="UP001204798">
    <property type="component" value="Unassembled WGS sequence"/>
</dbReference>
<evidence type="ECO:0000313" key="2">
    <source>
        <dbReference type="EMBL" id="MCS3919750.1"/>
    </source>
</evidence>
<dbReference type="RefSeq" id="WP_259096560.1">
    <property type="nucleotide sequence ID" value="NZ_CP130454.1"/>
</dbReference>
<feature type="domain" description="Ribbon-helix-helix protein CopG" evidence="1">
    <location>
        <begin position="4"/>
        <end position="33"/>
    </location>
</feature>
<evidence type="ECO:0000313" key="3">
    <source>
        <dbReference type="Proteomes" id="UP001204798"/>
    </source>
</evidence>
<comment type="caution">
    <text evidence="2">The sequence shown here is derived from an EMBL/GenBank/DDBJ whole genome shotgun (WGS) entry which is preliminary data.</text>
</comment>
<organism evidence="2 3">
    <name type="scientific">Candidatus Fervidibacter sacchari</name>
    <dbReference type="NCBI Taxonomy" id="1448929"/>
    <lineage>
        <taxon>Bacteria</taxon>
        <taxon>Candidatus Fervidibacterota</taxon>
        <taxon>Candidatus Fervidibacter</taxon>
    </lineage>
</organism>
<proteinExistence type="predicted"/>
<dbReference type="InterPro" id="IPR002145">
    <property type="entry name" value="CopG"/>
</dbReference>
<protein>
    <submittedName>
        <fullName evidence="2">Transcriptional regulator</fullName>
    </submittedName>
</protein>
<keyword evidence="3" id="KW-1185">Reference proteome</keyword>